<protein>
    <submittedName>
        <fullName evidence="1">Uncharacterized protein</fullName>
    </submittedName>
</protein>
<reference evidence="1" key="1">
    <citation type="journal article" date="2022" name="Int. J. Mol. Sci.">
        <title>Draft Genome of Tanacetum Coccineum: Genomic Comparison of Closely Related Tanacetum-Family Plants.</title>
        <authorList>
            <person name="Yamashiro T."/>
            <person name="Shiraishi A."/>
            <person name="Nakayama K."/>
            <person name="Satake H."/>
        </authorList>
    </citation>
    <scope>NUCLEOTIDE SEQUENCE</scope>
</reference>
<dbReference type="EMBL" id="BQNB010020471">
    <property type="protein sequence ID" value="GJT96328.1"/>
    <property type="molecule type" value="Genomic_DNA"/>
</dbReference>
<keyword evidence="2" id="KW-1185">Reference proteome</keyword>
<comment type="caution">
    <text evidence="1">The sequence shown here is derived from an EMBL/GenBank/DDBJ whole genome shotgun (WGS) entry which is preliminary data.</text>
</comment>
<dbReference type="Proteomes" id="UP001151760">
    <property type="component" value="Unassembled WGS sequence"/>
</dbReference>
<proteinExistence type="predicted"/>
<evidence type="ECO:0000313" key="1">
    <source>
        <dbReference type="EMBL" id="GJT96328.1"/>
    </source>
</evidence>
<evidence type="ECO:0000313" key="2">
    <source>
        <dbReference type="Proteomes" id="UP001151760"/>
    </source>
</evidence>
<reference evidence="1" key="2">
    <citation type="submission" date="2022-01" db="EMBL/GenBank/DDBJ databases">
        <authorList>
            <person name="Yamashiro T."/>
            <person name="Shiraishi A."/>
            <person name="Satake H."/>
            <person name="Nakayama K."/>
        </authorList>
    </citation>
    <scope>NUCLEOTIDE SEQUENCE</scope>
</reference>
<accession>A0ABQ5I8B2</accession>
<sequence>MKKAAEEVKLLAMSRPEVIKVVQEEVEKIRLDPRKIASAKAGEKFKKAQDAEHEVLKREHYKKVKRLTELNRMRAEEYMWTMTNRIKPEPITNVRIHPDTKPIVASVFRNNDKRNFEVQQPFKFSDFGITELDELGPITQKKKISVAKDLMTSLSKRYERLKKIPEELGIQSALCAPDP</sequence>
<name>A0ABQ5I8B2_9ASTR</name>
<organism evidence="1 2">
    <name type="scientific">Tanacetum coccineum</name>
    <dbReference type="NCBI Taxonomy" id="301880"/>
    <lineage>
        <taxon>Eukaryota</taxon>
        <taxon>Viridiplantae</taxon>
        <taxon>Streptophyta</taxon>
        <taxon>Embryophyta</taxon>
        <taxon>Tracheophyta</taxon>
        <taxon>Spermatophyta</taxon>
        <taxon>Magnoliopsida</taxon>
        <taxon>eudicotyledons</taxon>
        <taxon>Gunneridae</taxon>
        <taxon>Pentapetalae</taxon>
        <taxon>asterids</taxon>
        <taxon>campanulids</taxon>
        <taxon>Asterales</taxon>
        <taxon>Asteraceae</taxon>
        <taxon>Asteroideae</taxon>
        <taxon>Anthemideae</taxon>
        <taxon>Anthemidinae</taxon>
        <taxon>Tanacetum</taxon>
    </lineage>
</organism>
<gene>
    <name evidence="1" type="ORF">Tco_1091846</name>
</gene>